<evidence type="ECO:0000313" key="3">
    <source>
        <dbReference type="Proteomes" id="UP000629468"/>
    </source>
</evidence>
<organism evidence="2 3">
    <name type="scientific">Agaricus bisporus var. burnettii</name>
    <dbReference type="NCBI Taxonomy" id="192524"/>
    <lineage>
        <taxon>Eukaryota</taxon>
        <taxon>Fungi</taxon>
        <taxon>Dikarya</taxon>
        <taxon>Basidiomycota</taxon>
        <taxon>Agaricomycotina</taxon>
        <taxon>Agaricomycetes</taxon>
        <taxon>Agaricomycetidae</taxon>
        <taxon>Agaricales</taxon>
        <taxon>Agaricineae</taxon>
        <taxon>Agaricaceae</taxon>
        <taxon>Agaricus</taxon>
    </lineage>
</organism>
<evidence type="ECO:0000313" key="2">
    <source>
        <dbReference type="EMBL" id="KAF7770938.1"/>
    </source>
</evidence>
<comment type="caution">
    <text evidence="2">The sequence shown here is derived from an EMBL/GenBank/DDBJ whole genome shotgun (WGS) entry which is preliminary data.</text>
</comment>
<reference evidence="2 3" key="1">
    <citation type="journal article" name="Sci. Rep.">
        <title>Telomere-to-telomere assembled and centromere annotated genomes of the two main subspecies of the button mushroom Agaricus bisporus reveal especially polymorphic chromosome ends.</title>
        <authorList>
            <person name="Sonnenberg A.S.M."/>
            <person name="Sedaghat-Telgerd N."/>
            <person name="Lavrijssen B."/>
            <person name="Ohm R.A."/>
            <person name="Hendrickx P.M."/>
            <person name="Scholtmeijer K."/>
            <person name="Baars J.J.P."/>
            <person name="van Peer A."/>
        </authorList>
    </citation>
    <scope>NUCLEOTIDE SEQUENCE [LARGE SCALE GENOMIC DNA]</scope>
    <source>
        <strain evidence="2 3">H119_p4</strain>
    </source>
</reference>
<dbReference type="AlphaFoldDB" id="A0A8H7F0F2"/>
<keyword evidence="1" id="KW-0812">Transmembrane</keyword>
<evidence type="ECO:0000256" key="1">
    <source>
        <dbReference type="SAM" id="Phobius"/>
    </source>
</evidence>
<feature type="transmembrane region" description="Helical" evidence="1">
    <location>
        <begin position="69"/>
        <end position="89"/>
    </location>
</feature>
<name>A0A8H7F0F2_AGABI</name>
<dbReference type="EMBL" id="JABXXO010000009">
    <property type="protein sequence ID" value="KAF7770938.1"/>
    <property type="molecule type" value="Genomic_DNA"/>
</dbReference>
<accession>A0A8H7F0F2</accession>
<dbReference type="Proteomes" id="UP000629468">
    <property type="component" value="Unassembled WGS sequence"/>
</dbReference>
<proteinExistence type="predicted"/>
<keyword evidence="1" id="KW-0472">Membrane</keyword>
<keyword evidence="1" id="KW-1133">Transmembrane helix</keyword>
<gene>
    <name evidence="2" type="ORF">Agabi119p4_6912</name>
</gene>
<sequence>MHSHVFRHRTRDSEESNAPIYKSLRSSHTRLIALPVDLYALRSLESYLNNILEQATGGKGLVSSINNKTIYTIYPVIGFLGTMIFLGPASH</sequence>
<protein>
    <submittedName>
        <fullName evidence="2">Uncharacterized protein</fullName>
    </submittedName>
</protein>